<proteinExistence type="predicted"/>
<keyword evidence="2" id="KW-0472">Membrane</keyword>
<keyword evidence="4" id="KW-1185">Reference proteome</keyword>
<keyword evidence="2" id="KW-0812">Transmembrane</keyword>
<feature type="transmembrane region" description="Helical" evidence="2">
    <location>
        <begin position="47"/>
        <end position="67"/>
    </location>
</feature>
<comment type="caution">
    <text evidence="3">The sequence shown here is derived from an EMBL/GenBank/DDBJ whole genome shotgun (WGS) entry which is preliminary data.</text>
</comment>
<gene>
    <name evidence="3" type="ORF">Vgi01_23120</name>
</gene>
<accession>A0ABQ4ICI4</accession>
<sequence>MDIKVWMYLVYLAVSIGLTVWVARTLARNGLVFLEEVFSDERLARAVNNLLVVGFYLLNLGYVTVAMRHSDPIGSTSEAMEELSWKIGLVLLVLGALHFFNVFTLNRYRKSRLRQLATAPPLPPAGFLPMQQPHPAGFRPMQQPHPAAAPGQRPAHPAAPPQVTPAAPPPAHPAAPPPAHPAAPPQVNPAAPPQVNPAANPPEPPR</sequence>
<evidence type="ECO:0008006" key="5">
    <source>
        <dbReference type="Google" id="ProtNLM"/>
    </source>
</evidence>
<evidence type="ECO:0000256" key="2">
    <source>
        <dbReference type="SAM" id="Phobius"/>
    </source>
</evidence>
<feature type="region of interest" description="Disordered" evidence="1">
    <location>
        <begin position="120"/>
        <end position="206"/>
    </location>
</feature>
<feature type="transmembrane region" description="Helical" evidence="2">
    <location>
        <begin position="87"/>
        <end position="105"/>
    </location>
</feature>
<feature type="transmembrane region" description="Helical" evidence="2">
    <location>
        <begin position="6"/>
        <end position="27"/>
    </location>
</feature>
<dbReference type="EMBL" id="BOPA01000017">
    <property type="protein sequence ID" value="GIJ15628.1"/>
    <property type="molecule type" value="Genomic_DNA"/>
</dbReference>
<evidence type="ECO:0000313" key="3">
    <source>
        <dbReference type="EMBL" id="GIJ15628.1"/>
    </source>
</evidence>
<name>A0ABQ4ICI4_9ACTN</name>
<reference evidence="3 4" key="1">
    <citation type="submission" date="2021-01" db="EMBL/GenBank/DDBJ databases">
        <title>Whole genome shotgun sequence of Verrucosispora gifhornensis NBRC 16317.</title>
        <authorList>
            <person name="Komaki H."/>
            <person name="Tamura T."/>
        </authorList>
    </citation>
    <scope>NUCLEOTIDE SEQUENCE [LARGE SCALE GENOMIC DNA]</scope>
    <source>
        <strain evidence="3 4">NBRC 16317</strain>
    </source>
</reference>
<organism evidence="3 4">
    <name type="scientific">Micromonospora gifhornensis</name>
    <dbReference type="NCBI Taxonomy" id="84594"/>
    <lineage>
        <taxon>Bacteria</taxon>
        <taxon>Bacillati</taxon>
        <taxon>Actinomycetota</taxon>
        <taxon>Actinomycetes</taxon>
        <taxon>Micromonosporales</taxon>
        <taxon>Micromonosporaceae</taxon>
        <taxon>Micromonospora</taxon>
    </lineage>
</organism>
<feature type="compositionally biased region" description="Pro residues" evidence="1">
    <location>
        <begin position="157"/>
        <end position="206"/>
    </location>
</feature>
<dbReference type="Proteomes" id="UP000647860">
    <property type="component" value="Unassembled WGS sequence"/>
</dbReference>
<evidence type="ECO:0000256" key="1">
    <source>
        <dbReference type="SAM" id="MobiDB-lite"/>
    </source>
</evidence>
<keyword evidence="2" id="KW-1133">Transmembrane helix</keyword>
<evidence type="ECO:0000313" key="4">
    <source>
        <dbReference type="Proteomes" id="UP000647860"/>
    </source>
</evidence>
<protein>
    <recommendedName>
        <fullName evidence="5">Integral membrane protein</fullName>
    </recommendedName>
</protein>